<dbReference type="SUPFAM" id="SSF57850">
    <property type="entry name" value="RING/U-box"/>
    <property type="match status" value="1"/>
</dbReference>
<accession>A0A5K3EW45</accession>
<dbReference type="PROSITE" id="PS00518">
    <property type="entry name" value="ZF_RING_1"/>
    <property type="match status" value="1"/>
</dbReference>
<dbReference type="GO" id="GO:0016020">
    <property type="term" value="C:membrane"/>
    <property type="evidence" value="ECO:0007669"/>
    <property type="project" value="UniProtKB-SubCell"/>
</dbReference>
<keyword evidence="5" id="KW-0833">Ubl conjugation pathway</keyword>
<dbReference type="AlphaFoldDB" id="A0A5K3EW45"/>
<reference evidence="12" key="1">
    <citation type="submission" date="2019-11" db="UniProtKB">
        <authorList>
            <consortium name="WormBaseParasite"/>
        </authorList>
    </citation>
    <scope>IDENTIFICATION</scope>
</reference>
<feature type="transmembrane region" description="Helical" evidence="10">
    <location>
        <begin position="74"/>
        <end position="107"/>
    </location>
</feature>
<dbReference type="InterPro" id="IPR013083">
    <property type="entry name" value="Znf_RING/FYVE/PHD"/>
</dbReference>
<feature type="transmembrane region" description="Helical" evidence="10">
    <location>
        <begin position="244"/>
        <end position="264"/>
    </location>
</feature>
<feature type="transmembrane region" description="Helical" evidence="10">
    <location>
        <begin position="168"/>
        <end position="193"/>
    </location>
</feature>
<evidence type="ECO:0000256" key="8">
    <source>
        <dbReference type="ARBA" id="ARBA00023136"/>
    </source>
</evidence>
<evidence type="ECO:0000256" key="5">
    <source>
        <dbReference type="ARBA" id="ARBA00022786"/>
    </source>
</evidence>
<dbReference type="PANTHER" id="PTHR15860:SF0">
    <property type="entry name" value="LP20373P"/>
    <property type="match status" value="1"/>
</dbReference>
<dbReference type="InterPro" id="IPR044235">
    <property type="entry name" value="RNFT1/2"/>
</dbReference>
<evidence type="ECO:0000256" key="6">
    <source>
        <dbReference type="ARBA" id="ARBA00022833"/>
    </source>
</evidence>
<dbReference type="InterPro" id="IPR001841">
    <property type="entry name" value="Znf_RING"/>
</dbReference>
<dbReference type="GO" id="GO:0061630">
    <property type="term" value="F:ubiquitin protein ligase activity"/>
    <property type="evidence" value="ECO:0007669"/>
    <property type="project" value="InterPro"/>
</dbReference>
<evidence type="ECO:0000256" key="1">
    <source>
        <dbReference type="ARBA" id="ARBA00004141"/>
    </source>
</evidence>
<evidence type="ECO:0000256" key="10">
    <source>
        <dbReference type="SAM" id="Phobius"/>
    </source>
</evidence>
<evidence type="ECO:0000256" key="2">
    <source>
        <dbReference type="ARBA" id="ARBA00022692"/>
    </source>
</evidence>
<feature type="domain" description="RING-type" evidence="11">
    <location>
        <begin position="294"/>
        <end position="333"/>
    </location>
</feature>
<dbReference type="GO" id="GO:1904294">
    <property type="term" value="P:positive regulation of ERAD pathway"/>
    <property type="evidence" value="ECO:0007669"/>
    <property type="project" value="InterPro"/>
</dbReference>
<protein>
    <submittedName>
        <fullName evidence="12">RING-type domain-containing protein</fullName>
    </submittedName>
</protein>
<dbReference type="Gene3D" id="3.30.40.10">
    <property type="entry name" value="Zinc/RING finger domain, C3HC4 (zinc finger)"/>
    <property type="match status" value="1"/>
</dbReference>
<keyword evidence="6" id="KW-0862">Zinc</keyword>
<evidence type="ECO:0000256" key="7">
    <source>
        <dbReference type="ARBA" id="ARBA00022989"/>
    </source>
</evidence>
<keyword evidence="8 10" id="KW-0472">Membrane</keyword>
<dbReference type="Pfam" id="PF13923">
    <property type="entry name" value="zf-C3HC4_2"/>
    <property type="match status" value="1"/>
</dbReference>
<evidence type="ECO:0000313" key="12">
    <source>
        <dbReference type="WBParaSite" id="MCU_003565-RB"/>
    </source>
</evidence>
<keyword evidence="7 10" id="KW-1133">Transmembrane helix</keyword>
<keyword evidence="2 10" id="KW-0812">Transmembrane</keyword>
<keyword evidence="3" id="KW-0479">Metal-binding</keyword>
<evidence type="ECO:0000256" key="9">
    <source>
        <dbReference type="PROSITE-ProRule" id="PRU00175"/>
    </source>
</evidence>
<sequence length="355" mass="40176">MSAPVDGSFVEVDTVGGRFQMISGDTSKSSHQCPHHAHSHHKPCSNCGHHSHEGQQLPISPEDSLLNSIRSHWIIMPFVLLFIVKLAVVHSTGLWVVICLFVCFFYLNKRLTNATQGFEPPIYALAASIIICASVVFMHYVWVFRENEIYLGLICFPNKIPSDDWVSLLWAVIVVDFSLKIFTMFVKSLLIFLSSKSMRISTRSVVLVWIEFISQVYRNIPPAVSWFRHLSADSSPADPQSLGSRIFFCILYGLLKLFACGMLISNMRPIFSPRTFAPPYQTNYAMSTGDEEMCTLCFESFSKTVAVLGCNHKFCRDCVDRWLIHFNECPLCSHNLGSDFKAWRDGSTSALVQFF</sequence>
<dbReference type="GO" id="GO:0008270">
    <property type="term" value="F:zinc ion binding"/>
    <property type="evidence" value="ECO:0007669"/>
    <property type="project" value="UniProtKB-KW"/>
</dbReference>
<keyword evidence="4 9" id="KW-0863">Zinc-finger</keyword>
<organism evidence="12">
    <name type="scientific">Mesocestoides corti</name>
    <name type="common">Flatworm</name>
    <dbReference type="NCBI Taxonomy" id="53468"/>
    <lineage>
        <taxon>Eukaryota</taxon>
        <taxon>Metazoa</taxon>
        <taxon>Spiralia</taxon>
        <taxon>Lophotrochozoa</taxon>
        <taxon>Platyhelminthes</taxon>
        <taxon>Cestoda</taxon>
        <taxon>Eucestoda</taxon>
        <taxon>Cyclophyllidea</taxon>
        <taxon>Mesocestoididae</taxon>
        <taxon>Mesocestoides</taxon>
    </lineage>
</organism>
<proteinExistence type="predicted"/>
<evidence type="ECO:0000256" key="3">
    <source>
        <dbReference type="ARBA" id="ARBA00022723"/>
    </source>
</evidence>
<comment type="subcellular location">
    <subcellularLocation>
        <location evidence="1">Membrane</location>
        <topology evidence="1">Multi-pass membrane protein</topology>
    </subcellularLocation>
</comment>
<dbReference type="InterPro" id="IPR017907">
    <property type="entry name" value="Znf_RING_CS"/>
</dbReference>
<name>A0A5K3EW45_MESCO</name>
<dbReference type="PROSITE" id="PS50089">
    <property type="entry name" value="ZF_RING_2"/>
    <property type="match status" value="1"/>
</dbReference>
<evidence type="ECO:0000256" key="4">
    <source>
        <dbReference type="ARBA" id="ARBA00022771"/>
    </source>
</evidence>
<dbReference type="SMART" id="SM00184">
    <property type="entry name" value="RING"/>
    <property type="match status" value="1"/>
</dbReference>
<feature type="transmembrane region" description="Helical" evidence="10">
    <location>
        <begin position="122"/>
        <end position="142"/>
    </location>
</feature>
<evidence type="ECO:0000259" key="11">
    <source>
        <dbReference type="PROSITE" id="PS50089"/>
    </source>
</evidence>
<dbReference type="PANTHER" id="PTHR15860">
    <property type="entry name" value="UNCHARACTERIZED RING FINGER-CONTAINING PROTEIN"/>
    <property type="match status" value="1"/>
</dbReference>
<feature type="transmembrane region" description="Helical" evidence="10">
    <location>
        <begin position="205"/>
        <end position="224"/>
    </location>
</feature>
<dbReference type="WBParaSite" id="MCU_003565-RB">
    <property type="protein sequence ID" value="MCU_003565-RB"/>
    <property type="gene ID" value="MCU_003565"/>
</dbReference>